<evidence type="ECO:0000313" key="3">
    <source>
        <dbReference type="Proteomes" id="UP001370758"/>
    </source>
</evidence>
<feature type="compositionally biased region" description="Basic and acidic residues" evidence="1">
    <location>
        <begin position="328"/>
        <end position="342"/>
    </location>
</feature>
<proteinExistence type="predicted"/>
<reference evidence="2 3" key="1">
    <citation type="submission" date="2023-08" db="EMBL/GenBank/DDBJ databases">
        <authorList>
            <person name="Palmer J.M."/>
        </authorList>
    </citation>
    <scope>NUCLEOTIDE SEQUENCE [LARGE SCALE GENOMIC DNA]</scope>
    <source>
        <strain evidence="2 3">TWF481</strain>
    </source>
</reference>
<evidence type="ECO:0000256" key="1">
    <source>
        <dbReference type="SAM" id="MobiDB-lite"/>
    </source>
</evidence>
<gene>
    <name evidence="2" type="ORF">TWF481_010903</name>
</gene>
<dbReference type="Proteomes" id="UP001370758">
    <property type="component" value="Unassembled WGS sequence"/>
</dbReference>
<accession>A0AAV9VXV1</accession>
<feature type="region of interest" description="Disordered" evidence="1">
    <location>
        <begin position="315"/>
        <end position="342"/>
    </location>
</feature>
<organism evidence="2 3">
    <name type="scientific">Arthrobotrys musiformis</name>
    <dbReference type="NCBI Taxonomy" id="47236"/>
    <lineage>
        <taxon>Eukaryota</taxon>
        <taxon>Fungi</taxon>
        <taxon>Dikarya</taxon>
        <taxon>Ascomycota</taxon>
        <taxon>Pezizomycotina</taxon>
        <taxon>Orbiliomycetes</taxon>
        <taxon>Orbiliales</taxon>
        <taxon>Orbiliaceae</taxon>
        <taxon>Arthrobotrys</taxon>
    </lineage>
</organism>
<dbReference type="AlphaFoldDB" id="A0AAV9VXV1"/>
<keyword evidence="3" id="KW-1185">Reference proteome</keyword>
<evidence type="ECO:0000313" key="2">
    <source>
        <dbReference type="EMBL" id="KAK6498312.1"/>
    </source>
</evidence>
<comment type="caution">
    <text evidence="2">The sequence shown here is derived from an EMBL/GenBank/DDBJ whole genome shotgun (WGS) entry which is preliminary data.</text>
</comment>
<dbReference type="EMBL" id="JAVHJL010000008">
    <property type="protein sequence ID" value="KAK6498312.1"/>
    <property type="molecule type" value="Genomic_DNA"/>
</dbReference>
<name>A0AAV9VXV1_9PEZI</name>
<sequence length="342" mass="37613">MVRQLSTAQTLGFLQTFASLASGFVIGIYDKAKEQSQPTGRLAPSWFLCHPKQGARWGIYAVDISGSCREEDGDAATQWTFQIPGDRHLDPGEEISRFYLTGTDSQPVLDKSTGAKKPRPVITYDSSIQNTFFSYGYNEGNFVDAPFTLVRNGKNLALSDSVAAKNADLLDFVGIGGTKDDQRVLRLQNFGGVGSYWHIGRGAALPVTKTTPIVEFRIIADPRKNKPSTFEEQKNDKEGINLDYIDKDEYKVYEQMFPEQGKFSMFGNVGRGILGKVTGGIGKAGGKVAGGIKSYFTKPKDVEEKITVEDDEIIDIDGGSFQPGPTFERFEVESVQKDKKGN</sequence>
<protein>
    <submittedName>
        <fullName evidence="2">Uncharacterized protein</fullName>
    </submittedName>
</protein>